<dbReference type="SUPFAM" id="SSF53756">
    <property type="entry name" value="UDP-Glycosyltransferase/glycogen phosphorylase"/>
    <property type="match status" value="1"/>
</dbReference>
<dbReference type="InterPro" id="IPR028098">
    <property type="entry name" value="Glyco_trans_4-like_N"/>
</dbReference>
<protein>
    <recommendedName>
        <fullName evidence="1">Glycosyltransferase subfamily 4-like N-terminal domain-containing protein</fullName>
    </recommendedName>
</protein>
<evidence type="ECO:0000313" key="2">
    <source>
        <dbReference type="EMBL" id="SVB82309.1"/>
    </source>
</evidence>
<feature type="non-terminal residue" evidence="2">
    <location>
        <position position="138"/>
    </location>
</feature>
<organism evidence="2">
    <name type="scientific">marine metagenome</name>
    <dbReference type="NCBI Taxonomy" id="408172"/>
    <lineage>
        <taxon>unclassified sequences</taxon>
        <taxon>metagenomes</taxon>
        <taxon>ecological metagenomes</taxon>
    </lineage>
</organism>
<dbReference type="AlphaFoldDB" id="A0A382H549"/>
<dbReference type="EMBL" id="UINC01059183">
    <property type="protein sequence ID" value="SVB82309.1"/>
    <property type="molecule type" value="Genomic_DNA"/>
</dbReference>
<feature type="non-terminal residue" evidence="2">
    <location>
        <position position="1"/>
    </location>
</feature>
<gene>
    <name evidence="2" type="ORF">METZ01_LOCUS235163</name>
</gene>
<feature type="domain" description="Glycosyltransferase subfamily 4-like N-terminal" evidence="1">
    <location>
        <begin position="12"/>
        <end position="110"/>
    </location>
</feature>
<accession>A0A382H549</accession>
<dbReference type="Gene3D" id="3.40.50.2000">
    <property type="entry name" value="Glycogen Phosphorylase B"/>
    <property type="match status" value="1"/>
</dbReference>
<sequence>VNILLLTNVLEIGGIETNLIRLSQELNSRGHVVHVAARAGVLKDQVVSTGAIVHDLILKPTSPGSAIRDVLALRSLLRDSIDVIHVFSAKAAVLAWIALSLLPRRSRPAVIASPMGIITTPGEPSWITKARAQATVWN</sequence>
<name>A0A382H549_9ZZZZ</name>
<dbReference type="Pfam" id="PF13439">
    <property type="entry name" value="Glyco_transf_4"/>
    <property type="match status" value="1"/>
</dbReference>
<evidence type="ECO:0000259" key="1">
    <source>
        <dbReference type="Pfam" id="PF13439"/>
    </source>
</evidence>
<proteinExistence type="predicted"/>
<reference evidence="2" key="1">
    <citation type="submission" date="2018-05" db="EMBL/GenBank/DDBJ databases">
        <authorList>
            <person name="Lanie J.A."/>
            <person name="Ng W.-L."/>
            <person name="Kazmierczak K.M."/>
            <person name="Andrzejewski T.M."/>
            <person name="Davidsen T.M."/>
            <person name="Wayne K.J."/>
            <person name="Tettelin H."/>
            <person name="Glass J.I."/>
            <person name="Rusch D."/>
            <person name="Podicherti R."/>
            <person name="Tsui H.-C.T."/>
            <person name="Winkler M.E."/>
        </authorList>
    </citation>
    <scope>NUCLEOTIDE SEQUENCE</scope>
</reference>